<dbReference type="InterPro" id="IPR002477">
    <property type="entry name" value="Peptidoglycan-bd-like"/>
</dbReference>
<organism evidence="3 4">
    <name type="scientific">Psychroserpens luteus</name>
    <dbReference type="NCBI Taxonomy" id="1434066"/>
    <lineage>
        <taxon>Bacteria</taxon>
        <taxon>Pseudomonadati</taxon>
        <taxon>Bacteroidota</taxon>
        <taxon>Flavobacteriia</taxon>
        <taxon>Flavobacteriales</taxon>
        <taxon>Flavobacteriaceae</taxon>
        <taxon>Psychroserpens</taxon>
    </lineage>
</organism>
<dbReference type="InterPro" id="IPR036365">
    <property type="entry name" value="PGBD-like_sf"/>
</dbReference>
<gene>
    <name evidence="3" type="ORF">ACFS29_19850</name>
</gene>
<feature type="domain" description="Peptidoglycan binding-like" evidence="1">
    <location>
        <begin position="158"/>
        <end position="212"/>
    </location>
</feature>
<reference evidence="4" key="1">
    <citation type="journal article" date="2019" name="Int. J. Syst. Evol. Microbiol.">
        <title>The Global Catalogue of Microorganisms (GCM) 10K type strain sequencing project: providing services to taxonomists for standard genome sequencing and annotation.</title>
        <authorList>
            <consortium name="The Broad Institute Genomics Platform"/>
            <consortium name="The Broad Institute Genome Sequencing Center for Infectious Disease"/>
            <person name="Wu L."/>
            <person name="Ma J."/>
        </authorList>
    </citation>
    <scope>NUCLEOTIDE SEQUENCE [LARGE SCALE GENOMIC DNA]</scope>
    <source>
        <strain evidence="4">KCTC 32514</strain>
    </source>
</reference>
<dbReference type="InterPro" id="IPR013423">
    <property type="entry name" value="CHP02594"/>
</dbReference>
<dbReference type="InterPro" id="IPR007921">
    <property type="entry name" value="CHAP_dom"/>
</dbReference>
<dbReference type="EMBL" id="JBHUOS010000016">
    <property type="protein sequence ID" value="MFD2917917.1"/>
    <property type="molecule type" value="Genomic_DNA"/>
</dbReference>
<dbReference type="RefSeq" id="WP_194506867.1">
    <property type="nucleotide sequence ID" value="NZ_JADILU010000002.1"/>
</dbReference>
<keyword evidence="4" id="KW-1185">Reference proteome</keyword>
<evidence type="ECO:0000259" key="1">
    <source>
        <dbReference type="Pfam" id="PF01471"/>
    </source>
</evidence>
<sequence>MKDILEIASMEIGVKEKKGKGNNPRIIQYAKDTGFDNYKSDDSHWCSLFMNWCAHEAGLERSYSLGARSWLRVGMPITNPELGDVVVFWRVSPESWQGHVGLFNGYSRDGRIYCLGGNQGDQVSSTGKSQDRILGYRRLRLVEDVHFPRKILKKGSKGVEVKLLQDSLKKLGFEVGTTDGDFGQRTEKELIQFQLTNQNLTANGVFDKATREYMEIVLSGLISVKSLVDKVF</sequence>
<name>A0ABW5ZY93_9FLAO</name>
<dbReference type="Pfam" id="PF01471">
    <property type="entry name" value="PG_binding_1"/>
    <property type="match status" value="1"/>
</dbReference>
<dbReference type="Proteomes" id="UP001597548">
    <property type="component" value="Unassembled WGS sequence"/>
</dbReference>
<dbReference type="SUPFAM" id="SSF47090">
    <property type="entry name" value="PGBD-like"/>
    <property type="match status" value="1"/>
</dbReference>
<accession>A0ABW5ZY93</accession>
<proteinExistence type="predicted"/>
<evidence type="ECO:0000259" key="2">
    <source>
        <dbReference type="Pfam" id="PF05257"/>
    </source>
</evidence>
<feature type="domain" description="Peptidase C51" evidence="2">
    <location>
        <begin position="40"/>
        <end position="118"/>
    </location>
</feature>
<dbReference type="Pfam" id="PF05257">
    <property type="entry name" value="CHAP"/>
    <property type="match status" value="1"/>
</dbReference>
<dbReference type="NCBIfam" id="TIGR02594">
    <property type="entry name" value="TIGR02594 family protein"/>
    <property type="match status" value="1"/>
</dbReference>
<protein>
    <submittedName>
        <fullName evidence="3">TIGR02594 family protein</fullName>
    </submittedName>
</protein>
<evidence type="ECO:0000313" key="4">
    <source>
        <dbReference type="Proteomes" id="UP001597548"/>
    </source>
</evidence>
<dbReference type="Gene3D" id="1.10.101.10">
    <property type="entry name" value="PGBD-like superfamily/PGBD"/>
    <property type="match status" value="1"/>
</dbReference>
<evidence type="ECO:0000313" key="3">
    <source>
        <dbReference type="EMBL" id="MFD2917917.1"/>
    </source>
</evidence>
<dbReference type="InterPro" id="IPR036366">
    <property type="entry name" value="PGBDSf"/>
</dbReference>
<comment type="caution">
    <text evidence="3">The sequence shown here is derived from an EMBL/GenBank/DDBJ whole genome shotgun (WGS) entry which is preliminary data.</text>
</comment>